<dbReference type="Gene3D" id="3.40.630.40">
    <property type="entry name" value="Zn-dependent exopeptidases"/>
    <property type="match status" value="1"/>
</dbReference>
<evidence type="ECO:0000313" key="1">
    <source>
        <dbReference type="EMBL" id="MFD2600066.1"/>
    </source>
</evidence>
<dbReference type="SUPFAM" id="SSF53187">
    <property type="entry name" value="Zn-dependent exopeptidases"/>
    <property type="match status" value="1"/>
</dbReference>
<comment type="caution">
    <text evidence="1">The sequence shown here is derived from an EMBL/GenBank/DDBJ whole genome shotgun (WGS) entry which is preliminary data.</text>
</comment>
<protein>
    <submittedName>
        <fullName evidence="1">N-formylglutamate amidohydrolase</fullName>
        <ecNumber evidence="1">3.5.1.68</ecNumber>
    </submittedName>
</protein>
<sequence>MEFNYLIETTNSPFWAFAVHDGHDIDKDLHPYLIADDATRLREEDPYTGSFAELPFNRFIVATSRFQLDLNRIRKDSVYLQPEQAWGLSVWNEDLPREHVEQLYEIHDQTFAKIDELIQSTIQDHGYFVVYDIHSYNAKRQDQFESVDTETNPEINLGTAHNHPKWRPFIDHFIQSVRDQNVGLPPIDIRENVKFRGGYLAKYITDRYGAYGCVLSIEFRKDFMDEWTGQLYPEKLQSYKQLLLHTADSLPDFFAHEERK</sequence>
<dbReference type="RefSeq" id="WP_380870207.1">
    <property type="nucleotide sequence ID" value="NZ_JBHUMA010000008.1"/>
</dbReference>
<name>A0ABW5NLR2_9SPHI</name>
<keyword evidence="1" id="KW-0378">Hydrolase</keyword>
<proteinExistence type="predicted"/>
<evidence type="ECO:0000313" key="2">
    <source>
        <dbReference type="Proteomes" id="UP001597393"/>
    </source>
</evidence>
<gene>
    <name evidence="1" type="ORF">ACFSQ3_14005</name>
</gene>
<dbReference type="Pfam" id="PF05013">
    <property type="entry name" value="FGase"/>
    <property type="match status" value="1"/>
</dbReference>
<dbReference type="GO" id="GO:0050129">
    <property type="term" value="F:N-formylglutamate deformylase activity"/>
    <property type="evidence" value="ECO:0007669"/>
    <property type="project" value="UniProtKB-EC"/>
</dbReference>
<dbReference type="EC" id="3.5.1.68" evidence="1"/>
<dbReference type="InterPro" id="IPR007709">
    <property type="entry name" value="N-FG_amidohydro"/>
</dbReference>
<dbReference type="Proteomes" id="UP001597393">
    <property type="component" value="Unassembled WGS sequence"/>
</dbReference>
<accession>A0ABW5NLR2</accession>
<reference evidence="2" key="1">
    <citation type="journal article" date="2019" name="Int. J. Syst. Evol. Microbiol.">
        <title>The Global Catalogue of Microorganisms (GCM) 10K type strain sequencing project: providing services to taxonomists for standard genome sequencing and annotation.</title>
        <authorList>
            <consortium name="The Broad Institute Genomics Platform"/>
            <consortium name="The Broad Institute Genome Sequencing Center for Infectious Disease"/>
            <person name="Wu L."/>
            <person name="Ma J."/>
        </authorList>
    </citation>
    <scope>NUCLEOTIDE SEQUENCE [LARGE SCALE GENOMIC DNA]</scope>
    <source>
        <strain evidence="2">KCTC 42248</strain>
    </source>
</reference>
<dbReference type="EMBL" id="JBHUMA010000008">
    <property type="protein sequence ID" value="MFD2600066.1"/>
    <property type="molecule type" value="Genomic_DNA"/>
</dbReference>
<organism evidence="1 2">
    <name type="scientific">Sphingobacterium corticis</name>
    <dbReference type="NCBI Taxonomy" id="1812823"/>
    <lineage>
        <taxon>Bacteria</taxon>
        <taxon>Pseudomonadati</taxon>
        <taxon>Bacteroidota</taxon>
        <taxon>Sphingobacteriia</taxon>
        <taxon>Sphingobacteriales</taxon>
        <taxon>Sphingobacteriaceae</taxon>
        <taxon>Sphingobacterium</taxon>
    </lineage>
</organism>
<keyword evidence="2" id="KW-1185">Reference proteome</keyword>